<dbReference type="SUPFAM" id="SSF53335">
    <property type="entry name" value="S-adenosyl-L-methionine-dependent methyltransferases"/>
    <property type="match status" value="1"/>
</dbReference>
<keyword evidence="1" id="KW-0489">Methyltransferase</keyword>
<dbReference type="Proteomes" id="UP001189429">
    <property type="component" value="Unassembled WGS sequence"/>
</dbReference>
<keyword evidence="2" id="KW-0808">Transferase</keyword>
<sequence>MQGLLAFFHKLGGLKVASVCSGTDSPLLVLNTIAEVCRKRLGDVFEEAVTNKVVGDMTCDDLETVVDDVFPNMKVLYSDVRELSKKSALPNLADPQQTEIPVPNFNILVGGFVCKDVSNMNCHREDNRTTVRDKSKKTGGTFGGIIDLLKKHIEDPSMMNPEVVFLENVKGLDAPPKKKEADGSTTSLPYYESNLSYCMDKMWDAGYFMTPLLLDPRCFAGPQSRQRYWLPAVRRALMEDTGLDQAELYSWIGQLTTRMACHGETPLDGYLLDSADADLREYLKNVMGQEVPWKKPDPVSSKKTDETSAKAKAAPKWVAAHAGAATKNAAMLTQTRISKDTLEDIAKNYPGVRSLAKRQFDMLVLAGMSPPCKQRRFLDLSQNLARTRQSAAAESKYIPCVTPRMEMWITDLARCVHGIESMGFQGIHFGKAHHVAKNYSSSFLLDLSGNAFHTGCMAACTMATFTAVGVALLRKKGMTFSAGISPSLAEPLENESDVELDDIW</sequence>
<gene>
    <name evidence="5" type="ORF">PCOR1329_LOCUS76452</name>
</gene>
<feature type="region of interest" description="Disordered" evidence="3">
    <location>
        <begin position="293"/>
        <end position="313"/>
    </location>
</feature>
<evidence type="ECO:0000313" key="6">
    <source>
        <dbReference type="Proteomes" id="UP001189429"/>
    </source>
</evidence>
<evidence type="ECO:0000256" key="2">
    <source>
        <dbReference type="ARBA" id="ARBA00022679"/>
    </source>
</evidence>
<organism evidence="5 6">
    <name type="scientific">Prorocentrum cordatum</name>
    <dbReference type="NCBI Taxonomy" id="2364126"/>
    <lineage>
        <taxon>Eukaryota</taxon>
        <taxon>Sar</taxon>
        <taxon>Alveolata</taxon>
        <taxon>Dinophyceae</taxon>
        <taxon>Prorocentrales</taxon>
        <taxon>Prorocentraceae</taxon>
        <taxon>Prorocentrum</taxon>
    </lineage>
</organism>
<dbReference type="InterPro" id="IPR001525">
    <property type="entry name" value="C5_MeTfrase"/>
</dbReference>
<dbReference type="Gene3D" id="3.40.50.150">
    <property type="entry name" value="Vaccinia Virus protein VP39"/>
    <property type="match status" value="1"/>
</dbReference>
<evidence type="ECO:0000256" key="3">
    <source>
        <dbReference type="SAM" id="MobiDB-lite"/>
    </source>
</evidence>
<evidence type="ECO:0008006" key="7">
    <source>
        <dbReference type="Google" id="ProtNLM"/>
    </source>
</evidence>
<feature type="compositionally biased region" description="Basic and acidic residues" evidence="3">
    <location>
        <begin position="293"/>
        <end position="309"/>
    </location>
</feature>
<accession>A0ABN9XKD2</accession>
<evidence type="ECO:0000256" key="1">
    <source>
        <dbReference type="ARBA" id="ARBA00022603"/>
    </source>
</evidence>
<evidence type="ECO:0000256" key="4">
    <source>
        <dbReference type="SAM" id="Phobius"/>
    </source>
</evidence>
<keyword evidence="4" id="KW-0812">Transmembrane</keyword>
<protein>
    <recommendedName>
        <fullName evidence="7">DNA (cytosine-5-)-methyltransferase</fullName>
    </recommendedName>
</protein>
<reference evidence="5" key="1">
    <citation type="submission" date="2023-10" db="EMBL/GenBank/DDBJ databases">
        <authorList>
            <person name="Chen Y."/>
            <person name="Shah S."/>
            <person name="Dougan E. K."/>
            <person name="Thang M."/>
            <person name="Chan C."/>
        </authorList>
    </citation>
    <scope>NUCLEOTIDE SEQUENCE [LARGE SCALE GENOMIC DNA]</scope>
</reference>
<proteinExistence type="predicted"/>
<keyword evidence="4" id="KW-1133">Transmembrane helix</keyword>
<keyword evidence="6" id="KW-1185">Reference proteome</keyword>
<name>A0ABN9XKD2_9DINO</name>
<dbReference type="Pfam" id="PF00145">
    <property type="entry name" value="DNA_methylase"/>
    <property type="match status" value="1"/>
</dbReference>
<evidence type="ECO:0000313" key="5">
    <source>
        <dbReference type="EMBL" id="CAK0898717.1"/>
    </source>
</evidence>
<feature type="transmembrane region" description="Helical" evidence="4">
    <location>
        <begin position="451"/>
        <end position="473"/>
    </location>
</feature>
<comment type="caution">
    <text evidence="5">The sequence shown here is derived from an EMBL/GenBank/DDBJ whole genome shotgun (WGS) entry which is preliminary data.</text>
</comment>
<dbReference type="EMBL" id="CAUYUJ010020503">
    <property type="protein sequence ID" value="CAK0898717.1"/>
    <property type="molecule type" value="Genomic_DNA"/>
</dbReference>
<keyword evidence="4" id="KW-0472">Membrane</keyword>
<dbReference type="InterPro" id="IPR029063">
    <property type="entry name" value="SAM-dependent_MTases_sf"/>
</dbReference>